<evidence type="ECO:0000313" key="2">
    <source>
        <dbReference type="Proteomes" id="UP001409291"/>
    </source>
</evidence>
<accession>A0ABV0BM19</accession>
<dbReference type="InterPro" id="IPR036977">
    <property type="entry name" value="DNA_primase_Znf_CHC2"/>
</dbReference>
<reference evidence="1 2" key="1">
    <citation type="submission" date="2024-04" db="EMBL/GenBank/DDBJ databases">
        <title>WGS of bacteria from Torrens River.</title>
        <authorList>
            <person name="Wyrsch E.R."/>
            <person name="Drigo B."/>
        </authorList>
    </citation>
    <scope>NUCLEOTIDE SEQUENCE [LARGE SCALE GENOMIC DNA]</scope>
    <source>
        <strain evidence="1 2">TWI391</strain>
    </source>
</reference>
<comment type="caution">
    <text evidence="1">The sequence shown here is derived from an EMBL/GenBank/DDBJ whole genome shotgun (WGS) entry which is preliminary data.</text>
</comment>
<organism evidence="1 2">
    <name type="scientific">Sphingobacterium kitahiroshimense</name>
    <dbReference type="NCBI Taxonomy" id="470446"/>
    <lineage>
        <taxon>Bacteria</taxon>
        <taxon>Pseudomonadati</taxon>
        <taxon>Bacteroidota</taxon>
        <taxon>Sphingobacteriia</taxon>
        <taxon>Sphingobacteriales</taxon>
        <taxon>Sphingobacteriaceae</taxon>
        <taxon>Sphingobacterium</taxon>
    </lineage>
</organism>
<protein>
    <submittedName>
        <fullName evidence="1">Toprim domain-containing protein</fullName>
    </submittedName>
</protein>
<dbReference type="EMBL" id="JBDJNQ010000001">
    <property type="protein sequence ID" value="MEN5375846.1"/>
    <property type="molecule type" value="Genomic_DNA"/>
</dbReference>
<gene>
    <name evidence="1" type="ORF">ABE541_01085</name>
</gene>
<dbReference type="CDD" id="cd01029">
    <property type="entry name" value="TOPRIM_primases"/>
    <property type="match status" value="1"/>
</dbReference>
<dbReference type="InterPro" id="IPR034154">
    <property type="entry name" value="TOPRIM_DnaG/twinkle"/>
</dbReference>
<proteinExistence type="predicted"/>
<dbReference type="SUPFAM" id="SSF57783">
    <property type="entry name" value="Zinc beta-ribbon"/>
    <property type="match status" value="1"/>
</dbReference>
<dbReference type="Proteomes" id="UP001409291">
    <property type="component" value="Unassembled WGS sequence"/>
</dbReference>
<dbReference type="SUPFAM" id="SSF56731">
    <property type="entry name" value="DNA primase core"/>
    <property type="match status" value="1"/>
</dbReference>
<dbReference type="Pfam" id="PF13155">
    <property type="entry name" value="Toprim_2"/>
    <property type="match status" value="1"/>
</dbReference>
<keyword evidence="2" id="KW-1185">Reference proteome</keyword>
<name>A0ABV0BM19_9SPHI</name>
<dbReference type="RefSeq" id="WP_346580374.1">
    <property type="nucleotide sequence ID" value="NZ_JBDJLH010000006.1"/>
</dbReference>
<dbReference type="Gene3D" id="3.90.580.10">
    <property type="entry name" value="Zinc finger, CHC2-type domain"/>
    <property type="match status" value="1"/>
</dbReference>
<sequence>MSKFVNIDGIRETSIVDFLARLGHHPARSSGVELFYRSMLREENTASLTVNEQMGVWFDHGGSNQSGIKGGNIIDLAMSYWYPATFYEVIQKISDVMDIPLREATGSYQREKRQQIARVSEPHYTINEIKEIGSHPAIVQYLQSRGILEQARGRMMEVHYSFERGPNEGKKFFSAGWQNELGSWELRNKIGQTDFKACLGRKSISFIAGDPEKLSIFEGYMDYLSWLRDNPQSTDSIIVLNSVNLLDTAIERSAGYREINIYFDRDKAGYAALVKFRQELPHGTDRSGVYQEYKDYNEMQLARPRSRLPWEPDHIFENNEPSLRR</sequence>
<dbReference type="Gene3D" id="3.40.1360.10">
    <property type="match status" value="1"/>
</dbReference>
<evidence type="ECO:0000313" key="1">
    <source>
        <dbReference type="EMBL" id="MEN5375846.1"/>
    </source>
</evidence>